<feature type="region of interest" description="Disordered" evidence="2">
    <location>
        <begin position="126"/>
        <end position="159"/>
    </location>
</feature>
<evidence type="ECO:0000313" key="5">
    <source>
        <dbReference type="RefSeq" id="XP_021829064.1"/>
    </source>
</evidence>
<organism evidence="4 5">
    <name type="scientific">Prunus avium</name>
    <name type="common">Cherry</name>
    <name type="synonym">Cerasus avium</name>
    <dbReference type="NCBI Taxonomy" id="42229"/>
    <lineage>
        <taxon>Eukaryota</taxon>
        <taxon>Viridiplantae</taxon>
        <taxon>Streptophyta</taxon>
        <taxon>Embryophyta</taxon>
        <taxon>Tracheophyta</taxon>
        <taxon>Spermatophyta</taxon>
        <taxon>Magnoliopsida</taxon>
        <taxon>eudicotyledons</taxon>
        <taxon>Gunneridae</taxon>
        <taxon>Pentapetalae</taxon>
        <taxon>rosids</taxon>
        <taxon>fabids</taxon>
        <taxon>Rosales</taxon>
        <taxon>Rosaceae</taxon>
        <taxon>Amygdaloideae</taxon>
        <taxon>Amygdaleae</taxon>
        <taxon>Prunus</taxon>
    </lineage>
</organism>
<evidence type="ECO:0000259" key="3">
    <source>
        <dbReference type="PROSITE" id="PS50994"/>
    </source>
</evidence>
<dbReference type="PROSITE" id="PS50994">
    <property type="entry name" value="INTEGRASE"/>
    <property type="match status" value="1"/>
</dbReference>
<dbReference type="Gene3D" id="3.30.420.10">
    <property type="entry name" value="Ribonuclease H-like superfamily/Ribonuclease H"/>
    <property type="match status" value="1"/>
</dbReference>
<dbReference type="InterPro" id="IPR012337">
    <property type="entry name" value="RNaseH-like_sf"/>
</dbReference>
<evidence type="ECO:0000256" key="1">
    <source>
        <dbReference type="ARBA" id="ARBA00022670"/>
    </source>
</evidence>
<protein>
    <submittedName>
        <fullName evidence="5">Uncharacterized protein LOC110769409</fullName>
    </submittedName>
</protein>
<dbReference type="InterPro" id="IPR001584">
    <property type="entry name" value="Integrase_cat-core"/>
</dbReference>
<feature type="compositionally biased region" description="Polar residues" evidence="2">
    <location>
        <begin position="501"/>
        <end position="511"/>
    </location>
</feature>
<gene>
    <name evidence="5" type="primary">LOC110769409</name>
</gene>
<feature type="compositionally biased region" description="Low complexity" evidence="2">
    <location>
        <begin position="141"/>
        <end position="159"/>
    </location>
</feature>
<dbReference type="RefSeq" id="XP_021829064.1">
    <property type="nucleotide sequence ID" value="XM_021973372.1"/>
</dbReference>
<feature type="compositionally biased region" description="Basic and acidic residues" evidence="2">
    <location>
        <begin position="542"/>
        <end position="553"/>
    </location>
</feature>
<evidence type="ECO:0000313" key="4">
    <source>
        <dbReference type="Proteomes" id="UP000515124"/>
    </source>
</evidence>
<reference evidence="5" key="1">
    <citation type="submission" date="2025-08" db="UniProtKB">
        <authorList>
            <consortium name="RefSeq"/>
        </authorList>
    </citation>
    <scope>IDENTIFICATION</scope>
</reference>
<dbReference type="InterPro" id="IPR036397">
    <property type="entry name" value="RNaseH_sf"/>
</dbReference>
<dbReference type="InterPro" id="IPR039537">
    <property type="entry name" value="Retrotran_Ty1/copia-like"/>
</dbReference>
<feature type="region of interest" description="Disordered" evidence="2">
    <location>
        <begin position="542"/>
        <end position="567"/>
    </location>
</feature>
<accession>A0A6P5TQ18</accession>
<feature type="compositionally biased region" description="Basic and acidic residues" evidence="2">
    <location>
        <begin position="512"/>
        <end position="522"/>
    </location>
</feature>
<feature type="compositionally biased region" description="Low complexity" evidence="2">
    <location>
        <begin position="83"/>
        <end position="95"/>
    </location>
</feature>
<dbReference type="Pfam" id="PF25597">
    <property type="entry name" value="SH3_retrovirus"/>
    <property type="match status" value="1"/>
</dbReference>
<proteinExistence type="predicted"/>
<dbReference type="Pfam" id="PF22936">
    <property type="entry name" value="Pol_BBD"/>
    <property type="match status" value="1"/>
</dbReference>
<dbReference type="KEGG" id="pavi:110769409"/>
<dbReference type="InterPro" id="IPR057670">
    <property type="entry name" value="SH3_retrovirus"/>
</dbReference>
<feature type="region of interest" description="Disordered" evidence="2">
    <location>
        <begin position="501"/>
        <end position="524"/>
    </location>
</feature>
<dbReference type="GO" id="GO:0008233">
    <property type="term" value="F:peptidase activity"/>
    <property type="evidence" value="ECO:0007669"/>
    <property type="project" value="UniProtKB-KW"/>
</dbReference>
<dbReference type="Proteomes" id="UP000515124">
    <property type="component" value="Unplaced"/>
</dbReference>
<dbReference type="SUPFAM" id="SSF53098">
    <property type="entry name" value="Ribonuclease H-like"/>
    <property type="match status" value="1"/>
</dbReference>
<sequence length="567" mass="63220">MHCDADIAELQTELDCLRVHLFLAGLDPQFDQVRGEILRNDPKLDLDQTFAYVHREAQQRLTMASTPDTAVLATQHSRGPPHSTGGTSQTQTTSSRPETKCTHCGGSKHTRARCYELIGYTDWWDHSKAPRRNKSNSLHTSSVTDPVSPAASPAPAPASTSVATLGTQCYVLHSSSKKHTWVIDTVATDHMTFDPGQIISHTPPSQSVVSNANGTSSPVIGEGSLSLSDSLTLDSVLIVPSLHHNLLSVAQITTALNCTVTFWPTHCVFQDILSSKTIGCGTRRGKLYYLDLAFDSEASLNQAYKIGGTSVEKQTSEVLRSDNGGEFLNHDLNEFFQDHGIIHQRSCPSTPQQNGVAERKNRHLLEVVRASLFGANMPRSFWGRIPSSILQFRTPLQTLQHHSQIPPTQNLEPRIFGCVVFFHLHDHHRSKLDPRADKCVFIGYASHQKGYRCYHPPNQKVYTSMDVVFREQENYFSDAQEDPSQISEFFPSAVFLDSFQTQNDRSQTSSDRSPDENDRLPDPNDWLLPPFFSEIVLLQSDPSHHTHEERIEEFVPAPENSSAPVPH</sequence>
<keyword evidence="1" id="KW-0645">Protease</keyword>
<dbReference type="AlphaFoldDB" id="A0A6P5TQ18"/>
<name>A0A6P5TQ18_PRUAV</name>
<dbReference type="GO" id="GO:0003676">
    <property type="term" value="F:nucleic acid binding"/>
    <property type="evidence" value="ECO:0007669"/>
    <property type="project" value="InterPro"/>
</dbReference>
<dbReference type="GO" id="GO:0006508">
    <property type="term" value="P:proteolysis"/>
    <property type="evidence" value="ECO:0007669"/>
    <property type="project" value="UniProtKB-KW"/>
</dbReference>
<dbReference type="GeneID" id="110769409"/>
<dbReference type="PANTHER" id="PTHR42648:SF22">
    <property type="entry name" value="REVERSE TRANSCRIPTASE TY1_COPIA-TYPE DOMAIN-CONTAINING PROTEIN"/>
    <property type="match status" value="1"/>
</dbReference>
<feature type="region of interest" description="Disordered" evidence="2">
    <location>
        <begin position="73"/>
        <end position="107"/>
    </location>
</feature>
<evidence type="ECO:0000256" key="2">
    <source>
        <dbReference type="SAM" id="MobiDB-lite"/>
    </source>
</evidence>
<feature type="domain" description="Integrase catalytic" evidence="3">
    <location>
        <begin position="317"/>
        <end position="415"/>
    </location>
</feature>
<dbReference type="PANTHER" id="PTHR42648">
    <property type="entry name" value="TRANSPOSASE, PUTATIVE-RELATED"/>
    <property type="match status" value="1"/>
</dbReference>
<keyword evidence="1" id="KW-0378">Hydrolase</keyword>
<dbReference type="InterPro" id="IPR054722">
    <property type="entry name" value="PolX-like_BBD"/>
</dbReference>
<dbReference type="GO" id="GO:0015074">
    <property type="term" value="P:DNA integration"/>
    <property type="evidence" value="ECO:0007669"/>
    <property type="project" value="InterPro"/>
</dbReference>
<keyword evidence="4" id="KW-1185">Reference proteome</keyword>